<comment type="caution">
    <text evidence="8">The sequence shown here is derived from an EMBL/GenBank/DDBJ whole genome shotgun (WGS) entry which is preliminary data.</text>
</comment>
<keyword evidence="5 6" id="KW-0472">Membrane</keyword>
<evidence type="ECO:0000313" key="9">
    <source>
        <dbReference type="Proteomes" id="UP000285567"/>
    </source>
</evidence>
<dbReference type="PANTHER" id="PTHR43129:SF1">
    <property type="entry name" value="FOSMIDOMYCIN RESISTANCE PROTEIN"/>
    <property type="match status" value="1"/>
</dbReference>
<evidence type="ECO:0000256" key="2">
    <source>
        <dbReference type="ARBA" id="ARBA00022448"/>
    </source>
</evidence>
<dbReference type="Pfam" id="PF07690">
    <property type="entry name" value="MFS_1"/>
    <property type="match status" value="1"/>
</dbReference>
<keyword evidence="9" id="KW-1185">Reference proteome</keyword>
<dbReference type="PROSITE" id="PS50850">
    <property type="entry name" value="MFS"/>
    <property type="match status" value="1"/>
</dbReference>
<feature type="domain" description="Major facilitator superfamily (MFS) profile" evidence="7">
    <location>
        <begin position="26"/>
        <end position="407"/>
    </location>
</feature>
<dbReference type="AlphaFoldDB" id="A0A418IKX7"/>
<feature type="transmembrane region" description="Helical" evidence="6">
    <location>
        <begin position="300"/>
        <end position="317"/>
    </location>
</feature>
<evidence type="ECO:0000256" key="3">
    <source>
        <dbReference type="ARBA" id="ARBA00022692"/>
    </source>
</evidence>
<name>A0A418IKX7_STAXY</name>
<feature type="transmembrane region" description="Helical" evidence="6">
    <location>
        <begin position="152"/>
        <end position="173"/>
    </location>
</feature>
<dbReference type="RefSeq" id="WP_119604173.1">
    <property type="nucleotide sequence ID" value="NZ_QXUL01000077.1"/>
</dbReference>
<keyword evidence="2" id="KW-0813">Transport</keyword>
<dbReference type="InterPro" id="IPR036259">
    <property type="entry name" value="MFS_trans_sf"/>
</dbReference>
<evidence type="ECO:0000256" key="4">
    <source>
        <dbReference type="ARBA" id="ARBA00022989"/>
    </source>
</evidence>
<dbReference type="Gene3D" id="1.20.1250.20">
    <property type="entry name" value="MFS general substrate transporter like domains"/>
    <property type="match status" value="2"/>
</dbReference>
<feature type="transmembrane region" description="Helical" evidence="6">
    <location>
        <begin position="269"/>
        <end position="288"/>
    </location>
</feature>
<feature type="transmembrane region" description="Helical" evidence="6">
    <location>
        <begin position="62"/>
        <end position="84"/>
    </location>
</feature>
<dbReference type="InterPro" id="IPR011701">
    <property type="entry name" value="MFS"/>
</dbReference>
<dbReference type="SUPFAM" id="SSF103473">
    <property type="entry name" value="MFS general substrate transporter"/>
    <property type="match status" value="1"/>
</dbReference>
<feature type="transmembrane region" description="Helical" evidence="6">
    <location>
        <begin position="229"/>
        <end position="246"/>
    </location>
</feature>
<feature type="transmembrane region" description="Helical" evidence="6">
    <location>
        <begin position="91"/>
        <end position="109"/>
    </location>
</feature>
<protein>
    <submittedName>
        <fullName evidence="8">MFS transporter</fullName>
    </submittedName>
</protein>
<dbReference type="InterPro" id="IPR020846">
    <property type="entry name" value="MFS_dom"/>
</dbReference>
<comment type="subcellular location">
    <subcellularLocation>
        <location evidence="1">Cell membrane</location>
        <topology evidence="1">Multi-pass membrane protein</topology>
    </subcellularLocation>
</comment>
<reference evidence="8 9" key="1">
    <citation type="journal article" date="2016" name="Front. Microbiol.">
        <title>Comprehensive Phylogenetic Analysis of Bovine Non-aureus Staphylococci Species Based on Whole-Genome Sequencing.</title>
        <authorList>
            <person name="Naushad S."/>
            <person name="Barkema H.W."/>
            <person name="Luby C."/>
            <person name="Condas L.A."/>
            <person name="Nobrega D.B."/>
            <person name="Carson D.A."/>
            <person name="De Buck J."/>
        </authorList>
    </citation>
    <scope>NUCLEOTIDE SEQUENCE [LARGE SCALE GENOMIC DNA]</scope>
    <source>
        <strain evidence="8 9">SNUC 102</strain>
    </source>
</reference>
<dbReference type="EMBL" id="QXUL01000077">
    <property type="protein sequence ID" value="RIN08221.1"/>
    <property type="molecule type" value="Genomic_DNA"/>
</dbReference>
<feature type="transmembrane region" description="Helical" evidence="6">
    <location>
        <begin position="179"/>
        <end position="201"/>
    </location>
</feature>
<keyword evidence="3 6" id="KW-0812">Transmembrane</keyword>
<feature type="transmembrane region" description="Helical" evidence="6">
    <location>
        <begin position="355"/>
        <end position="377"/>
    </location>
</feature>
<evidence type="ECO:0000313" key="8">
    <source>
        <dbReference type="EMBL" id="RIN08221.1"/>
    </source>
</evidence>
<dbReference type="GO" id="GO:0022857">
    <property type="term" value="F:transmembrane transporter activity"/>
    <property type="evidence" value="ECO:0007669"/>
    <property type="project" value="InterPro"/>
</dbReference>
<accession>A0A418IKX7</accession>
<feature type="transmembrane region" description="Helical" evidence="6">
    <location>
        <begin position="115"/>
        <end position="131"/>
    </location>
</feature>
<evidence type="ECO:0000256" key="6">
    <source>
        <dbReference type="SAM" id="Phobius"/>
    </source>
</evidence>
<gene>
    <name evidence="8" type="ORF">BU097_12195</name>
</gene>
<dbReference type="CDD" id="cd17478">
    <property type="entry name" value="MFS_FsR"/>
    <property type="match status" value="1"/>
</dbReference>
<feature type="transmembrane region" description="Helical" evidence="6">
    <location>
        <begin position="21"/>
        <end position="50"/>
    </location>
</feature>
<dbReference type="PANTHER" id="PTHR43129">
    <property type="entry name" value="FOSMIDOMYCIN RESISTANCE PROTEIN"/>
    <property type="match status" value="1"/>
</dbReference>
<sequence length="415" mass="45354">MKFLLREKSPIINSMKKTHTDTLYGILFILSIIHLFNDMIQALVTAMFPIFETEMGLSYTKIGFIAFSLNMTASVIQPVVGLYTDKRPMPYALPIGMIFTFIGVIILAISPNFSSLIISVILIGVGSATFHPEGSRITHMVAGSKRGLAQSIFQVGGNFGQSSAPLITALLLVPLGQFGAIYFTAVVGIAIILLLYIGSWYKETVSMQNKIQNHINEQRYIPKKYKKKVLLSFSLLLFLVFVRSWFDAGISSYYQFYAIDKYTISISEAQVYLFIFLASGALGTFFGGPLSDKIGKKNTLIFSLVGAIPFALILPYANQLWAYALISTVGFITFSGFSVAVVYAQELIPGKIGVVSGLVVGLAFGMGAIGSVLFGGIADLMNIGFAITCATILPIIGILTFLLPKDKWVYNIYSK</sequence>
<feature type="transmembrane region" description="Helical" evidence="6">
    <location>
        <begin position="383"/>
        <end position="403"/>
    </location>
</feature>
<feature type="transmembrane region" description="Helical" evidence="6">
    <location>
        <begin position="323"/>
        <end position="343"/>
    </location>
</feature>
<evidence type="ECO:0000259" key="7">
    <source>
        <dbReference type="PROSITE" id="PS50850"/>
    </source>
</evidence>
<evidence type="ECO:0000256" key="5">
    <source>
        <dbReference type="ARBA" id="ARBA00023136"/>
    </source>
</evidence>
<dbReference type="GO" id="GO:0005886">
    <property type="term" value="C:plasma membrane"/>
    <property type="evidence" value="ECO:0007669"/>
    <property type="project" value="UniProtKB-SubCell"/>
</dbReference>
<organism evidence="8 9">
    <name type="scientific">Staphylococcus xylosus</name>
    <dbReference type="NCBI Taxonomy" id="1288"/>
    <lineage>
        <taxon>Bacteria</taxon>
        <taxon>Bacillati</taxon>
        <taxon>Bacillota</taxon>
        <taxon>Bacilli</taxon>
        <taxon>Bacillales</taxon>
        <taxon>Staphylococcaceae</taxon>
        <taxon>Staphylococcus</taxon>
    </lineage>
</organism>
<evidence type="ECO:0000256" key="1">
    <source>
        <dbReference type="ARBA" id="ARBA00004651"/>
    </source>
</evidence>
<keyword evidence="4 6" id="KW-1133">Transmembrane helix</keyword>
<proteinExistence type="predicted"/>
<dbReference type="OrthoDB" id="9793283at2"/>
<dbReference type="Proteomes" id="UP000285567">
    <property type="component" value="Unassembled WGS sequence"/>
</dbReference>